<keyword evidence="2" id="KW-0812">Transmembrane</keyword>
<dbReference type="PROSITE" id="PS50112">
    <property type="entry name" value="PAS"/>
    <property type="match status" value="1"/>
</dbReference>
<name>A0AAW7XK53_9GAMM</name>
<dbReference type="CDD" id="cd00130">
    <property type="entry name" value="PAS"/>
    <property type="match status" value="1"/>
</dbReference>
<sequence>MQHIKFAVFRLLAPLLLGCVILAVVVEWLVLPYVEQSLIREHDEQLSSLMVRYIDQLHKTAEGAPLDELLTESALNPALDMAVERRTNDGSSDTYSSLSDDYHLVIIPIEDTPFQLSSPVYREPILKKARHYVWIVEGAVVGTLLIFGLLGVVVFQRLVLKPMSSTFSLLRESLGHQRQQLEEQNNLYRAVESRLEESQEIARLGCWEWDATTRQFWCSRSLMDVLRPQVAEPETLDQFFYHVHPADRYELNKRFEGILTVGGRLDLNFRVMSEDESPRHIHLVAQAFRENQKIIKVTGTCQDFSYRKQIESSLQQLSSAITYSGSSVIIIDVIGAIEYVNPKYTESTGYTLDELKGTQPDLLSRKWISADRYEALWQCVLSGQHWRGELQSRCKNGEMFWSLVSISPIHNEYKELTHFVIVCEDVSELKDAHAQMERLALYDELTGLPNRRFFFRQLSELIDVANPEDPAVVMLLDLDYFKTINDTQGHNVGDQLLIQVAQRLVDTLHDDDVAARLGGDEFAIIVHPIKDTNHIDKVARKILNAISQPFLINGLELQISTSLGMACLPKDGNSSETLLKHADLAMYQAKEMGRNQYRSFTESLHDQLQTYLQFSREMPKALEADHFCLLYQPQVDLSTGSIVSVEALIRWEHSELGIVSPNEFIPVAEETGFIVTLGRWVFATACEMIHRLNSRTETPIRIAINLSSRQFRDPGLLDMVRDIIEEYQVDPGWIEVEITESLLMQDISSAIETLTELQALGLTIAIDDFGIGYSSFNYLKTLPINVLKVDREFIKDIPNHQDDMEITAAIISMAHRLNLTVVAEGIETDVQRRFLEEQRCNVGQGYLFSRPVTYENLVSLLEVPGATQESAKGSIIPVIKES</sequence>
<feature type="domain" description="EAL" evidence="5">
    <location>
        <begin position="611"/>
        <end position="865"/>
    </location>
</feature>
<dbReference type="InterPro" id="IPR001610">
    <property type="entry name" value="PAC"/>
</dbReference>
<dbReference type="Pfam" id="PF00563">
    <property type="entry name" value="EAL"/>
    <property type="match status" value="1"/>
</dbReference>
<dbReference type="InterPro" id="IPR029787">
    <property type="entry name" value="Nucleotide_cyclase"/>
</dbReference>
<proteinExistence type="predicted"/>
<dbReference type="AlphaFoldDB" id="A0AAW7XK53"/>
<keyword evidence="2" id="KW-0472">Membrane</keyword>
<evidence type="ECO:0000259" key="5">
    <source>
        <dbReference type="PROSITE" id="PS50883"/>
    </source>
</evidence>
<dbReference type="InterPro" id="IPR000700">
    <property type="entry name" value="PAS-assoc_C"/>
</dbReference>
<dbReference type="Gene3D" id="3.30.450.20">
    <property type="entry name" value="PAS domain"/>
    <property type="match status" value="2"/>
</dbReference>
<reference evidence="7" key="1">
    <citation type="submission" date="2023-07" db="EMBL/GenBank/DDBJ databases">
        <title>Genome content predicts the carbon catabolic preferences of heterotrophic bacteria.</title>
        <authorList>
            <person name="Gralka M."/>
        </authorList>
    </citation>
    <scope>NUCLEOTIDE SEQUENCE</scope>
    <source>
        <strain evidence="8">5G01</strain>
        <strain evidence="7">I2M16</strain>
    </source>
</reference>
<dbReference type="InterPro" id="IPR035919">
    <property type="entry name" value="EAL_sf"/>
</dbReference>
<accession>A0AAW7XK53</accession>
<comment type="cofactor">
    <cofactor evidence="1">
        <name>Mg(2+)</name>
        <dbReference type="ChEBI" id="CHEBI:18420"/>
    </cofactor>
</comment>
<feature type="domain" description="PAC" evidence="4">
    <location>
        <begin position="384"/>
        <end position="438"/>
    </location>
</feature>
<dbReference type="NCBIfam" id="TIGR00254">
    <property type="entry name" value="GGDEF"/>
    <property type="match status" value="1"/>
</dbReference>
<keyword evidence="2" id="KW-1133">Transmembrane helix</keyword>
<evidence type="ECO:0000313" key="8">
    <source>
        <dbReference type="EMBL" id="MDP2523401.1"/>
    </source>
</evidence>
<dbReference type="InterPro" id="IPR035965">
    <property type="entry name" value="PAS-like_dom_sf"/>
</dbReference>
<dbReference type="Pfam" id="PF00990">
    <property type="entry name" value="GGDEF"/>
    <property type="match status" value="1"/>
</dbReference>
<evidence type="ECO:0000256" key="2">
    <source>
        <dbReference type="SAM" id="Phobius"/>
    </source>
</evidence>
<dbReference type="InterPro" id="IPR001633">
    <property type="entry name" value="EAL_dom"/>
</dbReference>
<dbReference type="Pfam" id="PF13426">
    <property type="entry name" value="PAS_9"/>
    <property type="match status" value="1"/>
</dbReference>
<dbReference type="InterPro" id="IPR000160">
    <property type="entry name" value="GGDEF_dom"/>
</dbReference>
<evidence type="ECO:0000259" key="6">
    <source>
        <dbReference type="PROSITE" id="PS50887"/>
    </source>
</evidence>
<dbReference type="SMART" id="SM00086">
    <property type="entry name" value="PAC"/>
    <property type="match status" value="2"/>
</dbReference>
<organism evidence="7 9">
    <name type="scientific">Neptunomonas phycophila</name>
    <dbReference type="NCBI Taxonomy" id="1572645"/>
    <lineage>
        <taxon>Bacteria</taxon>
        <taxon>Pseudomonadati</taxon>
        <taxon>Pseudomonadota</taxon>
        <taxon>Gammaproteobacteria</taxon>
        <taxon>Oceanospirillales</taxon>
        <taxon>Oceanospirillaceae</taxon>
        <taxon>Neptunomonas</taxon>
    </lineage>
</organism>
<dbReference type="Proteomes" id="UP001177341">
    <property type="component" value="Unassembled WGS sequence"/>
</dbReference>
<protein>
    <submittedName>
        <fullName evidence="7">EAL domain-containing protein</fullName>
    </submittedName>
</protein>
<dbReference type="SMART" id="SM00091">
    <property type="entry name" value="PAS"/>
    <property type="match status" value="2"/>
</dbReference>
<dbReference type="InterPro" id="IPR052155">
    <property type="entry name" value="Biofilm_reg_signaling"/>
</dbReference>
<evidence type="ECO:0000313" key="9">
    <source>
        <dbReference type="Proteomes" id="UP001169862"/>
    </source>
</evidence>
<dbReference type="CDD" id="cd01948">
    <property type="entry name" value="EAL"/>
    <property type="match status" value="1"/>
</dbReference>
<dbReference type="Gene3D" id="3.30.70.270">
    <property type="match status" value="1"/>
</dbReference>
<dbReference type="Proteomes" id="UP001169862">
    <property type="component" value="Unassembled WGS sequence"/>
</dbReference>
<dbReference type="GO" id="GO:0003824">
    <property type="term" value="F:catalytic activity"/>
    <property type="evidence" value="ECO:0007669"/>
    <property type="project" value="UniProtKB-ARBA"/>
</dbReference>
<dbReference type="InterPro" id="IPR043128">
    <property type="entry name" value="Rev_trsase/Diguanyl_cyclase"/>
</dbReference>
<feature type="transmembrane region" description="Helical" evidence="2">
    <location>
        <begin position="12"/>
        <end position="31"/>
    </location>
</feature>
<dbReference type="Gene3D" id="3.20.20.450">
    <property type="entry name" value="EAL domain"/>
    <property type="match status" value="1"/>
</dbReference>
<evidence type="ECO:0000313" key="10">
    <source>
        <dbReference type="Proteomes" id="UP001177341"/>
    </source>
</evidence>
<dbReference type="FunFam" id="3.30.70.270:FF:000001">
    <property type="entry name" value="Diguanylate cyclase domain protein"/>
    <property type="match status" value="1"/>
</dbReference>
<feature type="transmembrane region" description="Helical" evidence="2">
    <location>
        <begin position="132"/>
        <end position="155"/>
    </location>
</feature>
<evidence type="ECO:0000259" key="3">
    <source>
        <dbReference type="PROSITE" id="PS50112"/>
    </source>
</evidence>
<dbReference type="PANTHER" id="PTHR44757">
    <property type="entry name" value="DIGUANYLATE CYCLASE DGCP"/>
    <property type="match status" value="1"/>
</dbReference>
<dbReference type="EMBL" id="JAUOPG010000005">
    <property type="protein sequence ID" value="MDO6453753.1"/>
    <property type="molecule type" value="Genomic_DNA"/>
</dbReference>
<dbReference type="SMART" id="SM00267">
    <property type="entry name" value="GGDEF"/>
    <property type="match status" value="1"/>
</dbReference>
<dbReference type="SUPFAM" id="SSF55785">
    <property type="entry name" value="PYP-like sensor domain (PAS domain)"/>
    <property type="match status" value="2"/>
</dbReference>
<dbReference type="PANTHER" id="PTHR44757:SF2">
    <property type="entry name" value="BIOFILM ARCHITECTURE MAINTENANCE PROTEIN MBAA"/>
    <property type="match status" value="1"/>
</dbReference>
<feature type="domain" description="GGDEF" evidence="6">
    <location>
        <begin position="469"/>
        <end position="602"/>
    </location>
</feature>
<comment type="caution">
    <text evidence="7">The sequence shown here is derived from an EMBL/GenBank/DDBJ whole genome shotgun (WGS) entry which is preliminary data.</text>
</comment>
<dbReference type="CDD" id="cd01949">
    <property type="entry name" value="GGDEF"/>
    <property type="match status" value="1"/>
</dbReference>
<feature type="domain" description="PAS" evidence="3">
    <location>
        <begin position="313"/>
        <end position="357"/>
    </location>
</feature>
<dbReference type="PROSITE" id="PS50113">
    <property type="entry name" value="PAC"/>
    <property type="match status" value="2"/>
</dbReference>
<evidence type="ECO:0000313" key="7">
    <source>
        <dbReference type="EMBL" id="MDO6453753.1"/>
    </source>
</evidence>
<gene>
    <name evidence="7" type="ORF">Q4490_09250</name>
    <name evidence="8" type="ORF">Q8W30_12545</name>
</gene>
<evidence type="ECO:0000256" key="1">
    <source>
        <dbReference type="ARBA" id="ARBA00001946"/>
    </source>
</evidence>
<dbReference type="EMBL" id="JAUYVO010000008">
    <property type="protein sequence ID" value="MDP2523401.1"/>
    <property type="molecule type" value="Genomic_DNA"/>
</dbReference>
<dbReference type="SUPFAM" id="SSF55073">
    <property type="entry name" value="Nucleotide cyclase"/>
    <property type="match status" value="1"/>
</dbReference>
<dbReference type="RefSeq" id="WP_303496064.1">
    <property type="nucleotide sequence ID" value="NZ_JAUOPG010000005.1"/>
</dbReference>
<feature type="domain" description="PAC" evidence="4">
    <location>
        <begin position="265"/>
        <end position="316"/>
    </location>
</feature>
<dbReference type="SUPFAM" id="SSF141868">
    <property type="entry name" value="EAL domain-like"/>
    <property type="match status" value="1"/>
</dbReference>
<dbReference type="PROSITE" id="PS50883">
    <property type="entry name" value="EAL"/>
    <property type="match status" value="1"/>
</dbReference>
<keyword evidence="10" id="KW-1185">Reference proteome</keyword>
<dbReference type="InterPro" id="IPR000014">
    <property type="entry name" value="PAS"/>
</dbReference>
<dbReference type="NCBIfam" id="TIGR00229">
    <property type="entry name" value="sensory_box"/>
    <property type="match status" value="1"/>
</dbReference>
<dbReference type="PROSITE" id="PS50887">
    <property type="entry name" value="GGDEF"/>
    <property type="match status" value="1"/>
</dbReference>
<evidence type="ECO:0000259" key="4">
    <source>
        <dbReference type="PROSITE" id="PS50113"/>
    </source>
</evidence>
<dbReference type="SMART" id="SM00052">
    <property type="entry name" value="EAL"/>
    <property type="match status" value="1"/>
</dbReference>